<proteinExistence type="predicted"/>
<evidence type="ECO:0000256" key="1">
    <source>
        <dbReference type="SAM" id="SignalP"/>
    </source>
</evidence>
<reference evidence="2" key="1">
    <citation type="submission" date="2024-07" db="EMBL/GenBank/DDBJ databases">
        <title>Complete genome sequence of Verrucomicrobiaceae bacterium NT6N.</title>
        <authorList>
            <person name="Huang C."/>
            <person name="Takami H."/>
            <person name="Hamasaki K."/>
        </authorList>
    </citation>
    <scope>NUCLEOTIDE SEQUENCE</scope>
    <source>
        <strain evidence="2">NT6N</strain>
    </source>
</reference>
<dbReference type="EMBL" id="AP026866">
    <property type="protein sequence ID" value="BDS07747.1"/>
    <property type="molecule type" value="Genomic_DNA"/>
</dbReference>
<gene>
    <name evidence="2" type="ORF">NT6N_27870</name>
</gene>
<feature type="signal peptide" evidence="1">
    <location>
        <begin position="1"/>
        <end position="23"/>
    </location>
</feature>
<dbReference type="AlphaFoldDB" id="A0AAT9FNP6"/>
<protein>
    <submittedName>
        <fullName evidence="2">Uncharacterized protein</fullName>
    </submittedName>
</protein>
<keyword evidence="1" id="KW-0732">Signal</keyword>
<dbReference type="KEGG" id="osu:NT6N_27870"/>
<sequence>MIKRITSITFLVLGIASFATFTACEKKGPAEKAGEKIDKAVDDAGDKVEDATDN</sequence>
<organism evidence="2">
    <name type="scientific">Oceaniferula spumae</name>
    <dbReference type="NCBI Taxonomy" id="2979115"/>
    <lineage>
        <taxon>Bacteria</taxon>
        <taxon>Pseudomonadati</taxon>
        <taxon>Verrucomicrobiota</taxon>
        <taxon>Verrucomicrobiia</taxon>
        <taxon>Verrucomicrobiales</taxon>
        <taxon>Verrucomicrobiaceae</taxon>
        <taxon>Oceaniferula</taxon>
    </lineage>
</organism>
<dbReference type="PROSITE" id="PS51257">
    <property type="entry name" value="PROKAR_LIPOPROTEIN"/>
    <property type="match status" value="1"/>
</dbReference>
<feature type="chain" id="PRO_5043591263" evidence="1">
    <location>
        <begin position="24"/>
        <end position="54"/>
    </location>
</feature>
<evidence type="ECO:0000313" key="2">
    <source>
        <dbReference type="EMBL" id="BDS07747.1"/>
    </source>
</evidence>
<accession>A0AAT9FNP6</accession>
<name>A0AAT9FNP6_9BACT</name>